<feature type="compositionally biased region" description="Acidic residues" evidence="1">
    <location>
        <begin position="78"/>
        <end position="98"/>
    </location>
</feature>
<feature type="compositionally biased region" description="Low complexity" evidence="1">
    <location>
        <begin position="42"/>
        <end position="76"/>
    </location>
</feature>
<dbReference type="InterPro" id="IPR013762">
    <property type="entry name" value="Integrase-like_cat_sf"/>
</dbReference>
<feature type="compositionally biased region" description="Basic and acidic residues" evidence="1">
    <location>
        <begin position="99"/>
        <end position="111"/>
    </location>
</feature>
<reference evidence="2" key="1">
    <citation type="submission" date="2023-07" db="EMBL/GenBank/DDBJ databases">
        <authorList>
            <person name="Stuckert A."/>
        </authorList>
    </citation>
    <scope>NUCLEOTIDE SEQUENCE</scope>
</reference>
<dbReference type="PANTHER" id="PTHR33066:SF2">
    <property type="entry name" value="FILAGGRIN-2-LIKE"/>
    <property type="match status" value="1"/>
</dbReference>
<dbReference type="EMBL" id="CAUEEQ010079136">
    <property type="protein sequence ID" value="CAJ0968315.1"/>
    <property type="molecule type" value="Genomic_DNA"/>
</dbReference>
<evidence type="ECO:0000256" key="1">
    <source>
        <dbReference type="SAM" id="MobiDB-lite"/>
    </source>
</evidence>
<gene>
    <name evidence="2" type="ORF">RIMI_LOCUS22980996</name>
</gene>
<comment type="caution">
    <text evidence="2">The sequence shown here is derived from an EMBL/GenBank/DDBJ whole genome shotgun (WGS) entry which is preliminary data.</text>
</comment>
<sequence length="564" mass="63342">MRKNRSVVMVSEQGLDEEEQISGNAYERDNHQDEAEEEGDAAKNANEEQATEQQAASREQAEAIADDVNPANDPNNQGEDEFEEAEQEREENLPDENEEQRQQDQAEKQEHLVMAGNPDQQEDNVDEQYQEEGEEEVQEDLTEERKREQNAEEPYGENEEHKMHISDDPYQDPPLGSYAAFPSEDRSACPPTHPLERSLKKLDLVTAVRIYLDRTSTFRKTGSLFVIPDGTRRGQLASKVTIARWIRTAILEAYRVKNRVPPPGIKAHSTRAVGASWVVHHRASVLQLCKAATLSSIHMFAKFYKVHTYASADASLGRRILQAAVVCLQENGAGKRGLRRRRFRQQESAPAQYALSGAILLKTLPESAYCAGADSGTRRRKRMAAEMPSGAIVLLLLVPESAPAQYALSGAILLKTLQCVFNKMAPESAYCAGADSGTRRRKTMAPELAVIKKFKAHGTVANLPRCGRKRKIDKRFQCKIVWMLDKEPRLTSKQVKAALQSEGTTVSTRTIRRHLNEKGLYVSGKNVDSFWTAILMYVCVEEAVSVKRVDSKPAFYTRSRMSFF</sequence>
<feature type="compositionally biased region" description="Acidic residues" evidence="1">
    <location>
        <begin position="120"/>
        <end position="142"/>
    </location>
</feature>
<evidence type="ECO:0000313" key="2">
    <source>
        <dbReference type="EMBL" id="CAJ0968315.1"/>
    </source>
</evidence>
<feature type="region of interest" description="Disordered" evidence="1">
    <location>
        <begin position="1"/>
        <end position="194"/>
    </location>
</feature>
<evidence type="ECO:0000313" key="3">
    <source>
        <dbReference type="Proteomes" id="UP001176940"/>
    </source>
</evidence>
<proteinExistence type="predicted"/>
<keyword evidence="3" id="KW-1185">Reference proteome</keyword>
<feature type="non-terminal residue" evidence="2">
    <location>
        <position position="564"/>
    </location>
</feature>
<organism evidence="2 3">
    <name type="scientific">Ranitomeya imitator</name>
    <name type="common">mimic poison frog</name>
    <dbReference type="NCBI Taxonomy" id="111125"/>
    <lineage>
        <taxon>Eukaryota</taxon>
        <taxon>Metazoa</taxon>
        <taxon>Chordata</taxon>
        <taxon>Craniata</taxon>
        <taxon>Vertebrata</taxon>
        <taxon>Euteleostomi</taxon>
        <taxon>Amphibia</taxon>
        <taxon>Batrachia</taxon>
        <taxon>Anura</taxon>
        <taxon>Neobatrachia</taxon>
        <taxon>Hyloidea</taxon>
        <taxon>Dendrobatidae</taxon>
        <taxon>Dendrobatinae</taxon>
        <taxon>Ranitomeya</taxon>
    </lineage>
</organism>
<dbReference type="Proteomes" id="UP001176940">
    <property type="component" value="Unassembled WGS sequence"/>
</dbReference>
<name>A0ABN9MS51_9NEOB</name>
<feature type="compositionally biased region" description="Basic and acidic residues" evidence="1">
    <location>
        <begin position="158"/>
        <end position="167"/>
    </location>
</feature>
<dbReference type="Gene3D" id="1.10.443.10">
    <property type="entry name" value="Intergrase catalytic core"/>
    <property type="match status" value="1"/>
</dbReference>
<accession>A0ABN9MS51</accession>
<protein>
    <recommendedName>
        <fullName evidence="4">Transposase</fullName>
    </recommendedName>
</protein>
<evidence type="ECO:0008006" key="4">
    <source>
        <dbReference type="Google" id="ProtNLM"/>
    </source>
</evidence>
<dbReference type="PANTHER" id="PTHR33066">
    <property type="entry name" value="INTEGRASE_SAM-LIKE_N DOMAIN-CONTAINING PROTEIN"/>
    <property type="match status" value="1"/>
</dbReference>